<dbReference type="RefSeq" id="WP_039210331.1">
    <property type="nucleotide sequence ID" value="NZ_JSCE01000197.1"/>
</dbReference>
<accession>A0A0B2JUU7</accession>
<gene>
    <name evidence="1" type="ORF">NZ47_10465</name>
</gene>
<comment type="caution">
    <text evidence="1">The sequence shown here is derived from an EMBL/GenBank/DDBJ whole genome shotgun (WGS) entry which is preliminary data.</text>
</comment>
<sequence>MRRKSSVVPQEQQLHIDPGLKAHMYVSIENSQEEKLFLDYFLKDNIVQNCYSNYSSGYDYMLSLNPQNTNTLDSFFKQMKLMLPSLKATTMIYGGNQLK</sequence>
<evidence type="ECO:0000313" key="1">
    <source>
        <dbReference type="EMBL" id="KHM51444.1"/>
    </source>
</evidence>
<keyword evidence="2" id="KW-1185">Reference proteome</keyword>
<evidence type="ECO:0000313" key="2">
    <source>
        <dbReference type="Proteomes" id="UP000030993"/>
    </source>
</evidence>
<proteinExistence type="predicted"/>
<reference evidence="1 2" key="1">
    <citation type="journal article" date="2013" name="PLoS ONE">
        <title>Identification and characterization of three novel lipases belonging to families II and V from Anaerovibrio lipolyticus 5ST.</title>
        <authorList>
            <person name="Prive F."/>
            <person name="Kaderbhai N.N."/>
            <person name="Girdwood S."/>
            <person name="Worgan H.J."/>
            <person name="Pinloche E."/>
            <person name="Scollan N.D."/>
            <person name="Huws S.A."/>
            <person name="Newbold C.J."/>
        </authorList>
    </citation>
    <scope>NUCLEOTIDE SEQUENCE [LARGE SCALE GENOMIC DNA]</scope>
    <source>
        <strain evidence="1 2">5S</strain>
    </source>
</reference>
<organism evidence="1 2">
    <name type="scientific">Anaerovibrio lipolyticus</name>
    <dbReference type="NCBI Taxonomy" id="82374"/>
    <lineage>
        <taxon>Bacteria</taxon>
        <taxon>Bacillati</taxon>
        <taxon>Bacillota</taxon>
        <taxon>Negativicutes</taxon>
        <taxon>Selenomonadales</taxon>
        <taxon>Selenomonadaceae</taxon>
        <taxon>Anaerovibrio</taxon>
    </lineage>
</organism>
<dbReference type="EMBL" id="JSCE01000197">
    <property type="protein sequence ID" value="KHM51444.1"/>
    <property type="molecule type" value="Genomic_DNA"/>
</dbReference>
<protein>
    <submittedName>
        <fullName evidence="1">Uncharacterized protein</fullName>
    </submittedName>
</protein>
<dbReference type="AlphaFoldDB" id="A0A0B2JUU7"/>
<dbReference type="Proteomes" id="UP000030993">
    <property type="component" value="Unassembled WGS sequence"/>
</dbReference>
<name>A0A0B2JUU7_9FIRM</name>